<reference evidence="2" key="1">
    <citation type="journal article" date="2019" name="Int. J. Syst. Evol. Microbiol.">
        <title>The Global Catalogue of Microorganisms (GCM) 10K type strain sequencing project: providing services to taxonomists for standard genome sequencing and annotation.</title>
        <authorList>
            <consortium name="The Broad Institute Genomics Platform"/>
            <consortium name="The Broad Institute Genome Sequencing Center for Infectious Disease"/>
            <person name="Wu L."/>
            <person name="Ma J."/>
        </authorList>
    </citation>
    <scope>NUCLEOTIDE SEQUENCE [LARGE SCALE GENOMIC DNA]</scope>
    <source>
        <strain evidence="2">CGMCC 4.7204</strain>
    </source>
</reference>
<protein>
    <submittedName>
        <fullName evidence="1">DUF779 domain-containing protein</fullName>
    </submittedName>
</protein>
<dbReference type="Pfam" id="PF05610">
    <property type="entry name" value="DUF779"/>
    <property type="match status" value="1"/>
</dbReference>
<gene>
    <name evidence="1" type="ORF">ACFOW8_22375</name>
</gene>
<dbReference type="EMBL" id="JBHSBA010000015">
    <property type="protein sequence ID" value="MFC4127675.1"/>
    <property type="molecule type" value="Genomic_DNA"/>
</dbReference>
<dbReference type="RefSeq" id="WP_378553278.1">
    <property type="nucleotide sequence ID" value="NZ_JBHSBA010000015.1"/>
</dbReference>
<name>A0ABV8LAI3_9NOCA</name>
<dbReference type="InterPro" id="IPR008497">
    <property type="entry name" value="DUF779"/>
</dbReference>
<keyword evidence="2" id="KW-1185">Reference proteome</keyword>
<comment type="caution">
    <text evidence="1">The sequence shown here is derived from an EMBL/GenBank/DDBJ whole genome shotgun (WGS) entry which is preliminary data.</text>
</comment>
<dbReference type="Proteomes" id="UP001595767">
    <property type="component" value="Unassembled WGS sequence"/>
</dbReference>
<evidence type="ECO:0000313" key="1">
    <source>
        <dbReference type="EMBL" id="MFC4127675.1"/>
    </source>
</evidence>
<accession>A0ABV8LAI3</accession>
<sequence length="143" mass="15481">MPNHAGSAHRERPPHIHPLAHRHRAVATTDDASRLLRLLAEMHGPVVLYLPADSAGSTPICLRRSDFHPDVDDVLAGRTSAKAELWLAAKFRDGLDDLDLGVDVRTDLATDRDSGSLATACGFRFALRIRAASEAAELVEEAS</sequence>
<proteinExistence type="predicted"/>
<evidence type="ECO:0000313" key="2">
    <source>
        <dbReference type="Proteomes" id="UP001595767"/>
    </source>
</evidence>
<organism evidence="1 2">
    <name type="scientific">Nocardia rhizosphaerae</name>
    <dbReference type="NCBI Taxonomy" id="1691571"/>
    <lineage>
        <taxon>Bacteria</taxon>
        <taxon>Bacillati</taxon>
        <taxon>Actinomycetota</taxon>
        <taxon>Actinomycetes</taxon>
        <taxon>Mycobacteriales</taxon>
        <taxon>Nocardiaceae</taxon>
        <taxon>Nocardia</taxon>
    </lineage>
</organism>